<dbReference type="KEGG" id="qsa:O6P43_002508"/>
<dbReference type="AlphaFoldDB" id="A0AAD7QCN7"/>
<keyword evidence="3" id="KW-1185">Reference proteome</keyword>
<dbReference type="NCBIfam" id="TIGR01640">
    <property type="entry name" value="F_box_assoc_1"/>
    <property type="match status" value="1"/>
</dbReference>
<dbReference type="Proteomes" id="UP001163823">
    <property type="component" value="Chromosome 2"/>
</dbReference>
<dbReference type="SUPFAM" id="SSF81383">
    <property type="entry name" value="F-box domain"/>
    <property type="match status" value="1"/>
</dbReference>
<dbReference type="SUPFAM" id="SSF50965">
    <property type="entry name" value="Galactose oxidase, central domain"/>
    <property type="match status" value="1"/>
</dbReference>
<sequence>MMNYIPKDILYNIFLLLPVPALVRFKSLNKSWHAEISSRAFAREHLHRYSFIIDSPTLILLICNDSERYLGEALCIVCSEDAPGNQFPSLKPPHFSLHPPLSDVPKPLHVDLIGSTDGLLCFSIFFRHAHVIRIWNPSIRKWWDTPHPSYFCQVLMRKFMLVGFSRDPNCVDDYKVVLVTSGDHHERFQVCLYSLKTNKWRSLDDVSISDISKNFRAPCNCNQVNVGGSIFWLLGVSRKRILFFDMADDVFGEIEVPLECRNTTYLNFGASNKFLSLFLYHTHSDRYVFDLWVMKDINIWTKQYSISLVDRRIMYPVGCTDSGKLLIREYPGGFVFFDTKRQVIQDFGIDFGRLVVHCHVTAYKESSVPVSPFRKTKRQRRGFLNWLTNGNPFSKCIAPTGFRY</sequence>
<organism evidence="2 3">
    <name type="scientific">Quillaja saponaria</name>
    <name type="common">Soap bark tree</name>
    <dbReference type="NCBI Taxonomy" id="32244"/>
    <lineage>
        <taxon>Eukaryota</taxon>
        <taxon>Viridiplantae</taxon>
        <taxon>Streptophyta</taxon>
        <taxon>Embryophyta</taxon>
        <taxon>Tracheophyta</taxon>
        <taxon>Spermatophyta</taxon>
        <taxon>Magnoliopsida</taxon>
        <taxon>eudicotyledons</taxon>
        <taxon>Gunneridae</taxon>
        <taxon>Pentapetalae</taxon>
        <taxon>rosids</taxon>
        <taxon>fabids</taxon>
        <taxon>Fabales</taxon>
        <taxon>Quillajaceae</taxon>
        <taxon>Quillaja</taxon>
    </lineage>
</organism>
<evidence type="ECO:0000259" key="1">
    <source>
        <dbReference type="Pfam" id="PF07734"/>
    </source>
</evidence>
<name>A0AAD7QCN7_QUISA</name>
<feature type="domain" description="F-box associated beta-propeller type 1" evidence="1">
    <location>
        <begin position="107"/>
        <end position="341"/>
    </location>
</feature>
<dbReference type="InterPro" id="IPR011043">
    <property type="entry name" value="Gal_Oxase/kelch_b-propeller"/>
</dbReference>
<dbReference type="InterPro" id="IPR006527">
    <property type="entry name" value="F-box-assoc_dom_typ1"/>
</dbReference>
<dbReference type="InterPro" id="IPR050796">
    <property type="entry name" value="SCF_F-box_component"/>
</dbReference>
<dbReference type="PANTHER" id="PTHR31672:SF13">
    <property type="entry name" value="F-BOX PROTEIN CPR30-LIKE"/>
    <property type="match status" value="1"/>
</dbReference>
<dbReference type="PANTHER" id="PTHR31672">
    <property type="entry name" value="BNACNNG10540D PROTEIN"/>
    <property type="match status" value="1"/>
</dbReference>
<comment type="caution">
    <text evidence="2">The sequence shown here is derived from an EMBL/GenBank/DDBJ whole genome shotgun (WGS) entry which is preliminary data.</text>
</comment>
<protein>
    <submittedName>
        <fullName evidence="2">F-box protein</fullName>
    </submittedName>
</protein>
<dbReference type="InterPro" id="IPR017451">
    <property type="entry name" value="F-box-assoc_interact_dom"/>
</dbReference>
<evidence type="ECO:0000313" key="3">
    <source>
        <dbReference type="Proteomes" id="UP001163823"/>
    </source>
</evidence>
<proteinExistence type="predicted"/>
<dbReference type="InterPro" id="IPR036047">
    <property type="entry name" value="F-box-like_dom_sf"/>
</dbReference>
<dbReference type="Pfam" id="PF07734">
    <property type="entry name" value="FBA_1"/>
    <property type="match status" value="1"/>
</dbReference>
<evidence type="ECO:0000313" key="2">
    <source>
        <dbReference type="EMBL" id="KAJ7979069.1"/>
    </source>
</evidence>
<gene>
    <name evidence="2" type="ORF">O6P43_002508</name>
</gene>
<accession>A0AAD7QCN7</accession>
<reference evidence="2" key="1">
    <citation type="journal article" date="2023" name="Science">
        <title>Elucidation of the pathway for biosynthesis of saponin adjuvants from the soapbark tree.</title>
        <authorList>
            <person name="Reed J."/>
            <person name="Orme A."/>
            <person name="El-Demerdash A."/>
            <person name="Owen C."/>
            <person name="Martin L.B.B."/>
            <person name="Misra R.C."/>
            <person name="Kikuchi S."/>
            <person name="Rejzek M."/>
            <person name="Martin A.C."/>
            <person name="Harkess A."/>
            <person name="Leebens-Mack J."/>
            <person name="Louveau T."/>
            <person name="Stephenson M.J."/>
            <person name="Osbourn A."/>
        </authorList>
    </citation>
    <scope>NUCLEOTIDE SEQUENCE</scope>
    <source>
        <strain evidence="2">S10</strain>
    </source>
</reference>
<dbReference type="EMBL" id="JARAOO010000002">
    <property type="protein sequence ID" value="KAJ7979069.1"/>
    <property type="molecule type" value="Genomic_DNA"/>
</dbReference>